<keyword evidence="4" id="KW-1185">Reference proteome</keyword>
<comment type="caution">
    <text evidence="3">The sequence shown here is derived from an EMBL/GenBank/DDBJ whole genome shotgun (WGS) entry which is preliminary data.</text>
</comment>
<keyword evidence="1" id="KW-0862">Zinc</keyword>
<dbReference type="AlphaFoldDB" id="A0AAD6BBR4"/>
<dbReference type="PANTHER" id="PTHR47526">
    <property type="entry name" value="ATP-DEPENDENT DNA HELICASE"/>
    <property type="match status" value="1"/>
</dbReference>
<keyword evidence="1" id="KW-0863">Zinc-finger</keyword>
<accession>A0AAD6BBR4</accession>
<evidence type="ECO:0000259" key="2">
    <source>
        <dbReference type="PROSITE" id="PS50966"/>
    </source>
</evidence>
<protein>
    <recommendedName>
        <fullName evidence="2">SWIM-type domain-containing protein</fullName>
    </recommendedName>
</protein>
<organism evidence="3 4">
    <name type="scientific">Pogonophryne albipinna</name>
    <dbReference type="NCBI Taxonomy" id="1090488"/>
    <lineage>
        <taxon>Eukaryota</taxon>
        <taxon>Metazoa</taxon>
        <taxon>Chordata</taxon>
        <taxon>Craniata</taxon>
        <taxon>Vertebrata</taxon>
        <taxon>Euteleostomi</taxon>
        <taxon>Actinopterygii</taxon>
        <taxon>Neopterygii</taxon>
        <taxon>Teleostei</taxon>
        <taxon>Neoteleostei</taxon>
        <taxon>Acanthomorphata</taxon>
        <taxon>Eupercaria</taxon>
        <taxon>Perciformes</taxon>
        <taxon>Notothenioidei</taxon>
        <taxon>Pogonophryne</taxon>
    </lineage>
</organism>
<gene>
    <name evidence="3" type="ORF">JOQ06_029300</name>
</gene>
<dbReference type="Proteomes" id="UP001219934">
    <property type="component" value="Unassembled WGS sequence"/>
</dbReference>
<dbReference type="GO" id="GO:0008270">
    <property type="term" value="F:zinc ion binding"/>
    <property type="evidence" value="ECO:0007669"/>
    <property type="project" value="UniProtKB-KW"/>
</dbReference>
<dbReference type="PANTHER" id="PTHR47526:SF3">
    <property type="entry name" value="PHD-TYPE DOMAIN-CONTAINING PROTEIN"/>
    <property type="match status" value="1"/>
</dbReference>
<name>A0AAD6BBR4_9TELE</name>
<evidence type="ECO:0000313" key="3">
    <source>
        <dbReference type="EMBL" id="KAJ4939864.1"/>
    </source>
</evidence>
<evidence type="ECO:0000256" key="1">
    <source>
        <dbReference type="PROSITE-ProRule" id="PRU00325"/>
    </source>
</evidence>
<evidence type="ECO:0000313" key="4">
    <source>
        <dbReference type="Proteomes" id="UP001219934"/>
    </source>
</evidence>
<dbReference type="InterPro" id="IPR007527">
    <property type="entry name" value="Znf_SWIM"/>
</dbReference>
<dbReference type="PROSITE" id="PS50966">
    <property type="entry name" value="ZF_SWIM"/>
    <property type="match status" value="1"/>
</dbReference>
<reference evidence="3" key="1">
    <citation type="submission" date="2022-11" db="EMBL/GenBank/DDBJ databases">
        <title>Chromosome-level genome of Pogonophryne albipinna.</title>
        <authorList>
            <person name="Jo E."/>
        </authorList>
    </citation>
    <scope>NUCLEOTIDE SEQUENCE</scope>
    <source>
        <strain evidence="3">SGF0006</strain>
        <tissue evidence="3">Muscle</tissue>
    </source>
</reference>
<dbReference type="EMBL" id="JAPTMU010000008">
    <property type="protein sequence ID" value="KAJ4939864.1"/>
    <property type="molecule type" value="Genomic_DNA"/>
</dbReference>
<proteinExistence type="predicted"/>
<sequence>MPPNPCATRWNSWFFAVQYHREYFGLYKEFIEMETQVCDRSVPQSVERLQDMLQDPNLAQSLNVQINIMADKCKHILNLLDIFESRRPEFDLPRRTKTEILRTVGEAYVNAEEKLTKYMSDGQPAIEFLQEPWVQQHSELHCLAWWIWMCSGMAYRRDFLYCLPWPTDTKMLSLTQLMLNEAIASTSWCCPAEGDQLPTKTSKPWSSYAITNGSSVNPSQALNSKPTSPWIVVQEDGTVVMALCTCMAGLGEVCSHAAALMFIVLAAVERRENQTCTEKPCTWTQPSTKMVKYDEVSNIFAIKEQVQTMVQTEDLFQHMRPSADDFKLFCEQLHQSEEQETKPKKSAILSVIEGHSHRYTPKTVQLDLPTPLTSLYQSSRLVLDLPALLEEGAKVFDELNLTPEQHLKSPLLLCFQARCLSNQPVAGVWTPEGLLGPLR</sequence>
<feature type="domain" description="SWIM-type" evidence="2">
    <location>
        <begin position="229"/>
        <end position="265"/>
    </location>
</feature>
<keyword evidence="1" id="KW-0479">Metal-binding</keyword>